<reference evidence="3" key="1">
    <citation type="journal article" date="2014" name="Proc. Natl. Acad. Sci. U.S.A.">
        <title>Extensive sampling of basidiomycete genomes demonstrates inadequacy of the white-rot/brown-rot paradigm for wood decay fungi.</title>
        <authorList>
            <person name="Riley R."/>
            <person name="Salamov A.A."/>
            <person name="Brown D.W."/>
            <person name="Nagy L.G."/>
            <person name="Floudas D."/>
            <person name="Held B.W."/>
            <person name="Levasseur A."/>
            <person name="Lombard V."/>
            <person name="Morin E."/>
            <person name="Otillar R."/>
            <person name="Lindquist E.A."/>
            <person name="Sun H."/>
            <person name="LaButti K.M."/>
            <person name="Schmutz J."/>
            <person name="Jabbour D."/>
            <person name="Luo H."/>
            <person name="Baker S.E."/>
            <person name="Pisabarro A.G."/>
            <person name="Walton J.D."/>
            <person name="Blanchette R.A."/>
            <person name="Henrissat B."/>
            <person name="Martin F."/>
            <person name="Cullen D."/>
            <person name="Hibbett D.S."/>
            <person name="Grigoriev I.V."/>
        </authorList>
    </citation>
    <scope>NUCLEOTIDE SEQUENCE [LARGE SCALE GENOMIC DNA]</scope>
    <source>
        <strain evidence="3">CBS 339.88</strain>
    </source>
</reference>
<dbReference type="AlphaFoldDB" id="A0A067S2S6"/>
<gene>
    <name evidence="2" type="ORF">GALMADRAFT_260330</name>
</gene>
<protein>
    <submittedName>
        <fullName evidence="2">Uncharacterized protein</fullName>
    </submittedName>
</protein>
<keyword evidence="3" id="KW-1185">Reference proteome</keyword>
<dbReference type="EMBL" id="KL142537">
    <property type="protein sequence ID" value="KDR65076.1"/>
    <property type="molecule type" value="Genomic_DNA"/>
</dbReference>
<evidence type="ECO:0000313" key="2">
    <source>
        <dbReference type="EMBL" id="KDR65076.1"/>
    </source>
</evidence>
<evidence type="ECO:0000313" key="3">
    <source>
        <dbReference type="Proteomes" id="UP000027222"/>
    </source>
</evidence>
<feature type="region of interest" description="Disordered" evidence="1">
    <location>
        <begin position="53"/>
        <end position="138"/>
    </location>
</feature>
<dbReference type="Proteomes" id="UP000027222">
    <property type="component" value="Unassembled WGS sequence"/>
</dbReference>
<name>A0A067S2S6_GALM3</name>
<dbReference type="HOGENOM" id="CLU_1855400_0_0_1"/>
<feature type="compositionally biased region" description="Basic and acidic residues" evidence="1">
    <location>
        <begin position="102"/>
        <end position="138"/>
    </location>
</feature>
<sequence length="138" mass="16085">MDTFHRVSRRYLPFPWAKNARVGGPTTELLAPEKRSGRVMVSVKSCGMIVAPEKRGKTSDLSGWWVKTERRKRETRNEPKTRKEGRTGKKERKGKYGGDGMNEVKDGKVQERERERKGVEERIQRREKRRGDETKGTR</sequence>
<proteinExistence type="predicted"/>
<evidence type="ECO:0000256" key="1">
    <source>
        <dbReference type="SAM" id="MobiDB-lite"/>
    </source>
</evidence>
<feature type="compositionally biased region" description="Basic and acidic residues" evidence="1">
    <location>
        <begin position="67"/>
        <end position="88"/>
    </location>
</feature>
<accession>A0A067S2S6</accession>
<organism evidence="2 3">
    <name type="scientific">Galerina marginata (strain CBS 339.88)</name>
    <dbReference type="NCBI Taxonomy" id="685588"/>
    <lineage>
        <taxon>Eukaryota</taxon>
        <taxon>Fungi</taxon>
        <taxon>Dikarya</taxon>
        <taxon>Basidiomycota</taxon>
        <taxon>Agaricomycotina</taxon>
        <taxon>Agaricomycetes</taxon>
        <taxon>Agaricomycetidae</taxon>
        <taxon>Agaricales</taxon>
        <taxon>Agaricineae</taxon>
        <taxon>Strophariaceae</taxon>
        <taxon>Galerina</taxon>
    </lineage>
</organism>